<dbReference type="Proteomes" id="UP000034581">
    <property type="component" value="Unassembled WGS sequence"/>
</dbReference>
<name>A0A0G0BZH0_UNCC3</name>
<dbReference type="AlphaFoldDB" id="A0A0G0BZH0"/>
<dbReference type="EMBL" id="LBQB01000008">
    <property type="protein sequence ID" value="KKP69256.1"/>
    <property type="molecule type" value="Genomic_DNA"/>
</dbReference>
<sequence length="378" mass="42365">MSEVFSGVEKLEALKFVEEKEQREILDQIEVIAPTLQKEGVMSGVIVDASLGGSNIEMGQASKSNLMIVGLEKDTKQTEEALQDHGYGVESVSVGDNKRLSISKEGSQTNGSCDIVFGNMVEGNIVEVKMGDKVVRLRVSEESIGIGGVEVPVLYIVSEDELEQAYIEALGKGDFAEVKKLQRILQQERIDVCEEKYKLQLGENQEGKAESSTELLKQPLMDEQQLQEARNLDVESWQEFDFEYTYPGLQGLIISEQRLFLEKWEEMKAKYGDRVKDKMSMQELYNLMYEDGYFDDLEEQSDKVKILGSIGQIQGTEAQSEYSQEDAIILLEQVMLESVSRNLGKTKGDKRVFSLLVRTRKFETANASGVASTSKGQN</sequence>
<dbReference type="STRING" id="1618350.UR67_C0008G0012"/>
<proteinExistence type="predicted"/>
<gene>
    <name evidence="1" type="ORF">UR67_C0008G0012</name>
</gene>
<accession>A0A0G0BZH0</accession>
<protein>
    <submittedName>
        <fullName evidence="1">Uncharacterized protein</fullName>
    </submittedName>
</protein>
<evidence type="ECO:0000313" key="1">
    <source>
        <dbReference type="EMBL" id="KKP69256.1"/>
    </source>
</evidence>
<evidence type="ECO:0000313" key="2">
    <source>
        <dbReference type="Proteomes" id="UP000034581"/>
    </source>
</evidence>
<reference evidence="1 2" key="1">
    <citation type="journal article" date="2015" name="Nature">
        <title>rRNA introns, odd ribosomes, and small enigmatic genomes across a large radiation of phyla.</title>
        <authorList>
            <person name="Brown C.T."/>
            <person name="Hug L.A."/>
            <person name="Thomas B.C."/>
            <person name="Sharon I."/>
            <person name="Castelle C.J."/>
            <person name="Singh A."/>
            <person name="Wilkins M.J."/>
            <person name="Williams K.H."/>
            <person name="Banfield J.F."/>
        </authorList>
    </citation>
    <scope>NUCLEOTIDE SEQUENCE [LARGE SCALE GENOMIC DNA]</scope>
</reference>
<comment type="caution">
    <text evidence="1">The sequence shown here is derived from an EMBL/GenBank/DDBJ whole genome shotgun (WGS) entry which is preliminary data.</text>
</comment>
<organism evidence="1 2">
    <name type="scientific">candidate division CPR3 bacterium GW2011_GWF2_35_18</name>
    <dbReference type="NCBI Taxonomy" id="1618350"/>
    <lineage>
        <taxon>Bacteria</taxon>
        <taxon>Bacteria division CPR3</taxon>
    </lineage>
</organism>